<evidence type="ECO:0000313" key="1">
    <source>
        <dbReference type="EMBL" id="KAG0527127.1"/>
    </source>
</evidence>
<reference evidence="1" key="2">
    <citation type="submission" date="2020-10" db="EMBL/GenBank/DDBJ databases">
        <authorList>
            <person name="Cooper E.A."/>
            <person name="Brenton Z.W."/>
            <person name="Flinn B.S."/>
            <person name="Jenkins J."/>
            <person name="Shu S."/>
            <person name="Flowers D."/>
            <person name="Luo F."/>
            <person name="Wang Y."/>
            <person name="Xia P."/>
            <person name="Barry K."/>
            <person name="Daum C."/>
            <person name="Lipzen A."/>
            <person name="Yoshinaga Y."/>
            <person name="Schmutz J."/>
            <person name="Saski C."/>
            <person name="Vermerris W."/>
            <person name="Kresovich S."/>
        </authorList>
    </citation>
    <scope>NUCLEOTIDE SEQUENCE</scope>
</reference>
<evidence type="ECO:0000313" key="2">
    <source>
        <dbReference type="Proteomes" id="UP000807115"/>
    </source>
</evidence>
<dbReference type="EMBL" id="CM027685">
    <property type="protein sequence ID" value="KAG0527127.1"/>
    <property type="molecule type" value="Genomic_DNA"/>
</dbReference>
<dbReference type="Proteomes" id="UP000807115">
    <property type="component" value="Chromosome 6"/>
</dbReference>
<dbReference type="AlphaFoldDB" id="A0A921UCN8"/>
<organism evidence="1 2">
    <name type="scientific">Sorghum bicolor</name>
    <name type="common">Sorghum</name>
    <name type="synonym">Sorghum vulgare</name>
    <dbReference type="NCBI Taxonomy" id="4558"/>
    <lineage>
        <taxon>Eukaryota</taxon>
        <taxon>Viridiplantae</taxon>
        <taxon>Streptophyta</taxon>
        <taxon>Embryophyta</taxon>
        <taxon>Tracheophyta</taxon>
        <taxon>Spermatophyta</taxon>
        <taxon>Magnoliopsida</taxon>
        <taxon>Liliopsida</taxon>
        <taxon>Poales</taxon>
        <taxon>Poaceae</taxon>
        <taxon>PACMAD clade</taxon>
        <taxon>Panicoideae</taxon>
        <taxon>Andropogonodae</taxon>
        <taxon>Andropogoneae</taxon>
        <taxon>Sorghinae</taxon>
        <taxon>Sorghum</taxon>
    </lineage>
</organism>
<accession>A0A921UCN8</accession>
<sequence>MFARRYRSVSFPPIIFISRGGAGARQTVVRNAPSGPLAVCRLVDSEGPARSCVGPLSLIEILHFQRSAETAVDLLRPARWWKPKSVAPDSLPSSWNSPQVSNQLYGLCDLLKCNETEGTCISGNTSED</sequence>
<name>A0A921UCN8_SORBI</name>
<comment type="caution">
    <text evidence="1">The sequence shown here is derived from an EMBL/GenBank/DDBJ whole genome shotgun (WGS) entry which is preliminary data.</text>
</comment>
<reference evidence="1" key="1">
    <citation type="journal article" date="2019" name="BMC Genomics">
        <title>A new reference genome for Sorghum bicolor reveals high levels of sequence similarity between sweet and grain genotypes: implications for the genetics of sugar metabolism.</title>
        <authorList>
            <person name="Cooper E.A."/>
            <person name="Brenton Z.W."/>
            <person name="Flinn B.S."/>
            <person name="Jenkins J."/>
            <person name="Shu S."/>
            <person name="Flowers D."/>
            <person name="Luo F."/>
            <person name="Wang Y."/>
            <person name="Xia P."/>
            <person name="Barry K."/>
            <person name="Daum C."/>
            <person name="Lipzen A."/>
            <person name="Yoshinaga Y."/>
            <person name="Schmutz J."/>
            <person name="Saski C."/>
            <person name="Vermerris W."/>
            <person name="Kresovich S."/>
        </authorList>
    </citation>
    <scope>NUCLEOTIDE SEQUENCE</scope>
</reference>
<protein>
    <submittedName>
        <fullName evidence="1">Uncharacterized protein</fullName>
    </submittedName>
</protein>
<gene>
    <name evidence="1" type="ORF">BDA96_06G205700</name>
</gene>
<proteinExistence type="predicted"/>